<dbReference type="Proteomes" id="UP000199622">
    <property type="component" value="Unassembled WGS sequence"/>
</dbReference>
<reference evidence="2" key="1">
    <citation type="submission" date="2016-10" db="EMBL/GenBank/DDBJ databases">
        <authorList>
            <person name="Varghese N."/>
            <person name="Submissions S."/>
        </authorList>
    </citation>
    <scope>NUCLEOTIDE SEQUENCE [LARGE SCALE GENOMIC DNA]</scope>
    <source>
        <strain evidence="2">DSM 44544</strain>
    </source>
</reference>
<proteinExistence type="predicted"/>
<dbReference type="EMBL" id="FNSO01000004">
    <property type="protein sequence ID" value="SEC21914.1"/>
    <property type="molecule type" value="Genomic_DNA"/>
</dbReference>
<organism evidence="1 2">
    <name type="scientific">Amycolatopsis tolypomycina</name>
    <dbReference type="NCBI Taxonomy" id="208445"/>
    <lineage>
        <taxon>Bacteria</taxon>
        <taxon>Bacillati</taxon>
        <taxon>Actinomycetota</taxon>
        <taxon>Actinomycetes</taxon>
        <taxon>Pseudonocardiales</taxon>
        <taxon>Pseudonocardiaceae</taxon>
        <taxon>Amycolatopsis</taxon>
    </lineage>
</organism>
<accession>A0A1H4QQZ7</accession>
<evidence type="ECO:0000313" key="1">
    <source>
        <dbReference type="EMBL" id="SEC21914.1"/>
    </source>
</evidence>
<name>A0A1H4QQZ7_9PSEU</name>
<keyword evidence="2" id="KW-1185">Reference proteome</keyword>
<protein>
    <submittedName>
        <fullName evidence="1">Uncharacterized protein</fullName>
    </submittedName>
</protein>
<sequence>MRRMRRLRLIFGLAALSSDKSPVHLPGQGEDGGQGRCPKHPREYLVKEPDGFFCEKYGHYVAKEDRLLP</sequence>
<dbReference type="AlphaFoldDB" id="A0A1H4QQZ7"/>
<gene>
    <name evidence="1" type="ORF">SAMN04489727_2991</name>
</gene>
<dbReference type="STRING" id="208445.SAMN04489727_2991"/>
<evidence type="ECO:0000313" key="2">
    <source>
        <dbReference type="Proteomes" id="UP000199622"/>
    </source>
</evidence>